<dbReference type="Proteomes" id="UP000290174">
    <property type="component" value="Unassembled WGS sequence"/>
</dbReference>
<evidence type="ECO:0000313" key="1">
    <source>
        <dbReference type="EMBL" id="RXG97321.1"/>
    </source>
</evidence>
<sequence>MGKVKDFSDIGGRHMVHLNDSTQSRNSFASRLAKKCQVNRIGNDWMTAGVFVPAEPKAKLAKKKRVSWKVTLR</sequence>
<name>A0A4Q0QNP1_9BRAD</name>
<proteinExistence type="predicted"/>
<gene>
    <name evidence="1" type="ORF">EAS61_15095</name>
</gene>
<dbReference type="EMBL" id="RKMK01000011">
    <property type="protein sequence ID" value="RXG97321.1"/>
    <property type="molecule type" value="Genomic_DNA"/>
</dbReference>
<accession>A0A4Q0QNP1</accession>
<protein>
    <submittedName>
        <fullName evidence="1">Uncharacterized protein</fullName>
    </submittedName>
</protein>
<reference evidence="1 2" key="1">
    <citation type="submission" date="2018-11" db="EMBL/GenBank/DDBJ databases">
        <title>Bradyrhizobium sp. nov., isolated from effective nodules of peanut in China.</title>
        <authorList>
            <person name="Li Y."/>
        </authorList>
    </citation>
    <scope>NUCLEOTIDE SEQUENCE [LARGE SCALE GENOMIC DNA]</scope>
    <source>
        <strain evidence="1 2">CCBAU 51770</strain>
    </source>
</reference>
<comment type="caution">
    <text evidence="1">The sequence shown here is derived from an EMBL/GenBank/DDBJ whole genome shotgun (WGS) entry which is preliminary data.</text>
</comment>
<organism evidence="1 2">
    <name type="scientific">Bradyrhizobium zhanjiangense</name>
    <dbReference type="NCBI Taxonomy" id="1325107"/>
    <lineage>
        <taxon>Bacteria</taxon>
        <taxon>Pseudomonadati</taxon>
        <taxon>Pseudomonadota</taxon>
        <taxon>Alphaproteobacteria</taxon>
        <taxon>Hyphomicrobiales</taxon>
        <taxon>Nitrobacteraceae</taxon>
        <taxon>Bradyrhizobium</taxon>
    </lineage>
</organism>
<dbReference type="AlphaFoldDB" id="A0A4Q0QNP1"/>
<evidence type="ECO:0000313" key="2">
    <source>
        <dbReference type="Proteomes" id="UP000290174"/>
    </source>
</evidence>
<dbReference type="RefSeq" id="WP_128955990.1">
    <property type="nucleotide sequence ID" value="NZ_RKMK01000011.1"/>
</dbReference>